<organism evidence="2 3">
    <name type="scientific">Allacma fusca</name>
    <dbReference type="NCBI Taxonomy" id="39272"/>
    <lineage>
        <taxon>Eukaryota</taxon>
        <taxon>Metazoa</taxon>
        <taxon>Ecdysozoa</taxon>
        <taxon>Arthropoda</taxon>
        <taxon>Hexapoda</taxon>
        <taxon>Collembola</taxon>
        <taxon>Symphypleona</taxon>
        <taxon>Sminthuridae</taxon>
        <taxon>Allacma</taxon>
    </lineage>
</organism>
<dbReference type="Proteomes" id="UP000708208">
    <property type="component" value="Unassembled WGS sequence"/>
</dbReference>
<evidence type="ECO:0000256" key="1">
    <source>
        <dbReference type="SAM" id="MobiDB-lite"/>
    </source>
</evidence>
<reference evidence="2" key="1">
    <citation type="submission" date="2021-06" db="EMBL/GenBank/DDBJ databases">
        <authorList>
            <person name="Hodson N. C."/>
            <person name="Mongue J. A."/>
            <person name="Jaron S. K."/>
        </authorList>
    </citation>
    <scope>NUCLEOTIDE SEQUENCE</scope>
</reference>
<evidence type="ECO:0000313" key="3">
    <source>
        <dbReference type="Proteomes" id="UP000708208"/>
    </source>
</evidence>
<feature type="compositionally biased region" description="Polar residues" evidence="1">
    <location>
        <begin position="66"/>
        <end position="75"/>
    </location>
</feature>
<feature type="region of interest" description="Disordered" evidence="1">
    <location>
        <begin position="1"/>
        <end position="75"/>
    </location>
</feature>
<proteinExistence type="predicted"/>
<feature type="compositionally biased region" description="Low complexity" evidence="1">
    <location>
        <begin position="196"/>
        <end position="211"/>
    </location>
</feature>
<sequence length="239" mass="27383">MGKRRRHHSSSSSEESDNVSNLLRALAKKLKKKKTKRRDRSPRDSTPWDRSPYRRTPSREAKSHSRSASRTQQQQLACGLSGIGSAIGQLVKVSVNDNDSFRAKLEVVKALSDSGRILADLQHKLSLARRAHITPTLNIFMKNIADTSPVELYLYGKDFNEKVEAAKAIEKVGKELQKAKPTKPPSKPPPDRPRHQQQQQNRPLNFQRPQNAKTNAWKGWRSQQSQRESPRRDRYRRAH</sequence>
<dbReference type="AlphaFoldDB" id="A0A8J2K5G4"/>
<name>A0A8J2K5G4_9HEXA</name>
<accession>A0A8J2K5G4</accession>
<dbReference type="OrthoDB" id="6140287at2759"/>
<feature type="compositionally biased region" description="Basic residues" evidence="1">
    <location>
        <begin position="26"/>
        <end position="40"/>
    </location>
</feature>
<keyword evidence="3" id="KW-1185">Reference proteome</keyword>
<comment type="caution">
    <text evidence="2">The sequence shown here is derived from an EMBL/GenBank/DDBJ whole genome shotgun (WGS) entry which is preliminary data.</text>
</comment>
<dbReference type="EMBL" id="CAJVCH010070666">
    <property type="protein sequence ID" value="CAG7720444.1"/>
    <property type="molecule type" value="Genomic_DNA"/>
</dbReference>
<evidence type="ECO:0000313" key="2">
    <source>
        <dbReference type="EMBL" id="CAG7720444.1"/>
    </source>
</evidence>
<gene>
    <name evidence="2" type="ORF">AFUS01_LOCUS9720</name>
</gene>
<feature type="region of interest" description="Disordered" evidence="1">
    <location>
        <begin position="174"/>
        <end position="239"/>
    </location>
</feature>
<protein>
    <submittedName>
        <fullName evidence="2">Uncharacterized protein</fullName>
    </submittedName>
</protein>